<organism evidence="2 3">
    <name type="scientific">Pseudorhodoferax soli</name>
    <dbReference type="NCBI Taxonomy" id="545864"/>
    <lineage>
        <taxon>Bacteria</taxon>
        <taxon>Pseudomonadati</taxon>
        <taxon>Pseudomonadota</taxon>
        <taxon>Betaproteobacteria</taxon>
        <taxon>Burkholderiales</taxon>
        <taxon>Comamonadaceae</taxon>
    </lineage>
</organism>
<accession>A0A368XQW7</accession>
<evidence type="ECO:0000313" key="3">
    <source>
        <dbReference type="Proteomes" id="UP000252884"/>
    </source>
</evidence>
<dbReference type="EMBL" id="QPJK01000006">
    <property type="protein sequence ID" value="RCW69546.1"/>
    <property type="molecule type" value="Genomic_DNA"/>
</dbReference>
<sequence length="247" mass="27681">MTDFQMVKTDQGRVNARIMAKEAKVDFRRVEGASLKIQTRFASAEAKRLFVRLFQTLQLNAYFVSVIARTRVEGKDIDEMERALRSDIDAVKKRLHTAIDGAEAKFKAHGIGSLATYDTPPLDIEVGVLSSSGRRYLELFNLFDQLMPLLLTLEIHEVITAQELDQERMAFKRLIKKVATTTRQRADTMRRRMHAAVQNAERVVADTGQGAAKQGVASVPLRPEHSEVPADRTLLPETAPVEPPVAE</sequence>
<dbReference type="OrthoDB" id="8905305at2"/>
<protein>
    <submittedName>
        <fullName evidence="2">Uncharacterized protein DUF1845</fullName>
    </submittedName>
</protein>
<keyword evidence="3" id="KW-1185">Reference proteome</keyword>
<reference evidence="2 3" key="1">
    <citation type="submission" date="2018-07" db="EMBL/GenBank/DDBJ databases">
        <title>Genomic Encyclopedia of Type Strains, Phase IV (KMG-IV): sequencing the most valuable type-strain genomes for metagenomic binning, comparative biology and taxonomic classification.</title>
        <authorList>
            <person name="Goeker M."/>
        </authorList>
    </citation>
    <scope>NUCLEOTIDE SEQUENCE [LARGE SCALE GENOMIC DNA]</scope>
    <source>
        <strain evidence="2 3">DSM 21634</strain>
    </source>
</reference>
<dbReference type="AlphaFoldDB" id="A0A368XQW7"/>
<comment type="caution">
    <text evidence="2">The sequence shown here is derived from an EMBL/GenBank/DDBJ whole genome shotgun (WGS) entry which is preliminary data.</text>
</comment>
<evidence type="ECO:0000256" key="1">
    <source>
        <dbReference type="SAM" id="MobiDB-lite"/>
    </source>
</evidence>
<evidence type="ECO:0000313" key="2">
    <source>
        <dbReference type="EMBL" id="RCW69546.1"/>
    </source>
</evidence>
<proteinExistence type="predicted"/>
<name>A0A368XQW7_9BURK</name>
<dbReference type="RefSeq" id="WP_114469941.1">
    <property type="nucleotide sequence ID" value="NZ_QPJK01000006.1"/>
</dbReference>
<gene>
    <name evidence="2" type="ORF">DES41_106420</name>
</gene>
<feature type="region of interest" description="Disordered" evidence="1">
    <location>
        <begin position="206"/>
        <end position="247"/>
    </location>
</feature>
<dbReference type="Proteomes" id="UP000252884">
    <property type="component" value="Unassembled WGS sequence"/>
</dbReference>